<feature type="domain" description="HD-GYP" evidence="4">
    <location>
        <begin position="162"/>
        <end position="359"/>
    </location>
</feature>
<evidence type="ECO:0000256" key="1">
    <source>
        <dbReference type="PROSITE-ProRule" id="PRU00169"/>
    </source>
</evidence>
<dbReference type="CDD" id="cd00077">
    <property type="entry name" value="HDc"/>
    <property type="match status" value="1"/>
</dbReference>
<feature type="domain" description="HD" evidence="3">
    <location>
        <begin position="184"/>
        <end position="308"/>
    </location>
</feature>
<dbReference type="PANTHER" id="PTHR45228">
    <property type="entry name" value="CYCLIC DI-GMP PHOSPHODIESTERASE TM_0186-RELATED"/>
    <property type="match status" value="1"/>
</dbReference>
<sequence length="365" mass="41112">MFPGYVFARNSPRETVMKLLLVDDNPSNLFMLGKLAQSSGIADVQSFRDPLQALDEARRTRFDLIIVDYMMPGMDGLTLIREVRSLPDYIDVPIVMVTTVDQREICYAALEAGATDFLTKPVDMAEAKARLRNLAMLREMQNKLRDRADWLQTEVQKATHDRLGLEEEIILRLARAVERRDPSIGSHLVRVARTAREIAEELGQAEPYCQDLYIASLMHDIGKLGLSDDLLYKAGPYTAEERRRMQAHTLIGGEILEGSRSRVIRLAAEIAETHHEFWNGTGYPRGLKEATIPLAGRIVSVADVFDALTSERPYKAAWTAEEAARYIADNAGRQFDPEVARAFSLRYFRILKIREQAGTPIGFAA</sequence>
<dbReference type="Gene3D" id="1.10.3210.10">
    <property type="entry name" value="Hypothetical protein af1432"/>
    <property type="match status" value="1"/>
</dbReference>
<protein>
    <recommendedName>
        <fullName evidence="7">Two-component system response regulator</fullName>
    </recommendedName>
</protein>
<keyword evidence="1" id="KW-0597">Phosphoprotein</keyword>
<gene>
    <name evidence="5" type="ORF">CJ014_18380</name>
</gene>
<evidence type="ECO:0000259" key="3">
    <source>
        <dbReference type="PROSITE" id="PS51831"/>
    </source>
</evidence>
<dbReference type="SUPFAM" id="SSF109604">
    <property type="entry name" value="HD-domain/PDEase-like"/>
    <property type="match status" value="1"/>
</dbReference>
<reference evidence="5 6" key="1">
    <citation type="submission" date="2017-08" db="EMBL/GenBank/DDBJ databases">
        <title>Pleomorphomonas carboxidotrophicus sp. nov., a new mesophilic hydrogenogenic carboxidotroph.</title>
        <authorList>
            <person name="Esquivel-Elizondo S."/>
            <person name="Krajmalnik-Brown R."/>
            <person name="Maldonado J."/>
        </authorList>
    </citation>
    <scope>NUCLEOTIDE SEQUENCE [LARGE SCALE GENOMIC DNA]</scope>
    <source>
        <strain evidence="5 6">SVCO-16</strain>
    </source>
</reference>
<dbReference type="Pfam" id="PF13487">
    <property type="entry name" value="HD_5"/>
    <property type="match status" value="1"/>
</dbReference>
<dbReference type="CDD" id="cd17551">
    <property type="entry name" value="REC_RpfG-like"/>
    <property type="match status" value="1"/>
</dbReference>
<dbReference type="SMART" id="SM00471">
    <property type="entry name" value="HDc"/>
    <property type="match status" value="1"/>
</dbReference>
<feature type="domain" description="Response regulatory" evidence="2">
    <location>
        <begin position="18"/>
        <end position="135"/>
    </location>
</feature>
<dbReference type="PROSITE" id="PS51832">
    <property type="entry name" value="HD_GYP"/>
    <property type="match status" value="1"/>
</dbReference>
<dbReference type="InterPro" id="IPR001789">
    <property type="entry name" value="Sig_transdc_resp-reg_receiver"/>
</dbReference>
<comment type="caution">
    <text evidence="5">The sequence shown here is derived from an EMBL/GenBank/DDBJ whole genome shotgun (WGS) entry which is preliminary data.</text>
</comment>
<dbReference type="InterPro" id="IPR003607">
    <property type="entry name" value="HD/PDEase_dom"/>
</dbReference>
<dbReference type="AlphaFoldDB" id="A0A2G9WT35"/>
<accession>A0A2G9WT35</accession>
<dbReference type="Gene3D" id="3.40.50.2300">
    <property type="match status" value="1"/>
</dbReference>
<dbReference type="InterPro" id="IPR011006">
    <property type="entry name" value="CheY-like_superfamily"/>
</dbReference>
<proteinExistence type="predicted"/>
<dbReference type="PROSITE" id="PS50110">
    <property type="entry name" value="RESPONSE_REGULATORY"/>
    <property type="match status" value="1"/>
</dbReference>
<feature type="modified residue" description="4-aspartylphosphate" evidence="1">
    <location>
        <position position="68"/>
    </location>
</feature>
<evidence type="ECO:0000313" key="6">
    <source>
        <dbReference type="Proteomes" id="UP000231070"/>
    </source>
</evidence>
<dbReference type="SMART" id="SM00448">
    <property type="entry name" value="REC"/>
    <property type="match status" value="1"/>
</dbReference>
<dbReference type="OrthoDB" id="9802066at2"/>
<dbReference type="SUPFAM" id="SSF52172">
    <property type="entry name" value="CheY-like"/>
    <property type="match status" value="1"/>
</dbReference>
<keyword evidence="6" id="KW-1185">Reference proteome</keyword>
<dbReference type="InterPro" id="IPR052020">
    <property type="entry name" value="Cyclic_di-GMP/3'3'-cGAMP_PDE"/>
</dbReference>
<dbReference type="EMBL" id="NQVN01000014">
    <property type="protein sequence ID" value="PIO97861.1"/>
    <property type="molecule type" value="Genomic_DNA"/>
</dbReference>
<organism evidence="5 6">
    <name type="scientific">Pleomorphomonas carboxyditropha</name>
    <dbReference type="NCBI Taxonomy" id="2023338"/>
    <lineage>
        <taxon>Bacteria</taxon>
        <taxon>Pseudomonadati</taxon>
        <taxon>Pseudomonadota</taxon>
        <taxon>Alphaproteobacteria</taxon>
        <taxon>Hyphomicrobiales</taxon>
        <taxon>Pleomorphomonadaceae</taxon>
        <taxon>Pleomorphomonas</taxon>
    </lineage>
</organism>
<evidence type="ECO:0000259" key="2">
    <source>
        <dbReference type="PROSITE" id="PS50110"/>
    </source>
</evidence>
<evidence type="ECO:0000259" key="4">
    <source>
        <dbReference type="PROSITE" id="PS51832"/>
    </source>
</evidence>
<dbReference type="Pfam" id="PF00072">
    <property type="entry name" value="Response_reg"/>
    <property type="match status" value="1"/>
</dbReference>
<dbReference type="Proteomes" id="UP000231070">
    <property type="component" value="Unassembled WGS sequence"/>
</dbReference>
<name>A0A2G9WT35_9HYPH</name>
<dbReference type="PANTHER" id="PTHR45228:SF1">
    <property type="entry name" value="CYCLIC DI-GMP PHOSPHODIESTERASE TM_0186"/>
    <property type="match status" value="1"/>
</dbReference>
<dbReference type="InterPro" id="IPR006674">
    <property type="entry name" value="HD_domain"/>
</dbReference>
<dbReference type="PROSITE" id="PS51831">
    <property type="entry name" value="HD"/>
    <property type="match status" value="1"/>
</dbReference>
<dbReference type="GO" id="GO:0000160">
    <property type="term" value="P:phosphorelay signal transduction system"/>
    <property type="evidence" value="ECO:0007669"/>
    <property type="project" value="InterPro"/>
</dbReference>
<evidence type="ECO:0008006" key="7">
    <source>
        <dbReference type="Google" id="ProtNLM"/>
    </source>
</evidence>
<dbReference type="InterPro" id="IPR037522">
    <property type="entry name" value="HD_GYP_dom"/>
</dbReference>
<dbReference type="GO" id="GO:0008081">
    <property type="term" value="F:phosphoric diester hydrolase activity"/>
    <property type="evidence" value="ECO:0007669"/>
    <property type="project" value="UniProtKB-ARBA"/>
</dbReference>
<evidence type="ECO:0000313" key="5">
    <source>
        <dbReference type="EMBL" id="PIO97861.1"/>
    </source>
</evidence>